<evidence type="ECO:0000256" key="1">
    <source>
        <dbReference type="HAMAP-Rule" id="MF_00707"/>
    </source>
</evidence>
<gene>
    <name evidence="3" type="ORF">CSX02_13345</name>
</gene>
<accession>A0A2G3DZE9</accession>
<evidence type="ECO:0000313" key="3">
    <source>
        <dbReference type="EMBL" id="PHU36260.1"/>
    </source>
</evidence>
<dbReference type="InterPro" id="IPR045865">
    <property type="entry name" value="ACT-like_dom_sf"/>
</dbReference>
<reference evidence="3 4" key="2">
    <citation type="submission" date="2017-10" db="EMBL/GenBank/DDBJ databases">
        <authorList>
            <person name="Banno H."/>
            <person name="Chua N.-H."/>
        </authorList>
    </citation>
    <scope>NUCLEOTIDE SEQUENCE [LARGE SCALE GENOMIC DNA]</scope>
    <source>
        <strain evidence="3 4">JK623</strain>
    </source>
</reference>
<dbReference type="HAMAP" id="MF_00707">
    <property type="entry name" value="UPF0735"/>
    <property type="match status" value="1"/>
</dbReference>
<proteinExistence type="inferred from homology"/>
<organism evidence="3 4">
    <name type="scientific">Agathobacter ruminis</name>
    <dbReference type="NCBI Taxonomy" id="1712665"/>
    <lineage>
        <taxon>Bacteria</taxon>
        <taxon>Bacillati</taxon>
        <taxon>Bacillota</taxon>
        <taxon>Clostridia</taxon>
        <taxon>Lachnospirales</taxon>
        <taxon>Lachnospiraceae</taxon>
        <taxon>Agathobacter</taxon>
    </lineage>
</organism>
<protein>
    <recommendedName>
        <fullName evidence="1">UPF0735 ACT domain-containing protein CSX02_13345</fullName>
    </recommendedName>
</protein>
<dbReference type="NCBIfam" id="NF003361">
    <property type="entry name" value="PRK04435.1"/>
    <property type="match status" value="1"/>
</dbReference>
<sequence>MKTNVSDRTTKENLYVLREHAVPEVLIKVAEANRLLESGKAESVQEATEAVGISRSSYYKYKDDISLFHENSRGRTANMVMQLDDERGMLSSVLRTISDSNVNILTIQQSVPVHGIASLILSLDVTQDSVSPDELASRIEQLDGVHYVKVLAKE</sequence>
<name>A0A2G3DZE9_9FIRM</name>
<dbReference type="Proteomes" id="UP000224563">
    <property type="component" value="Unassembled WGS sequence"/>
</dbReference>
<dbReference type="PROSITE" id="PS51671">
    <property type="entry name" value="ACT"/>
    <property type="match status" value="1"/>
</dbReference>
<dbReference type="InterPro" id="IPR002912">
    <property type="entry name" value="ACT_dom"/>
</dbReference>
<keyword evidence="4" id="KW-1185">Reference proteome</keyword>
<dbReference type="InterPro" id="IPR008310">
    <property type="entry name" value="UPF0735_ACT_dom-cont"/>
</dbReference>
<dbReference type="Pfam" id="PF01842">
    <property type="entry name" value="ACT"/>
    <property type="match status" value="1"/>
</dbReference>
<comment type="caution">
    <text evidence="3">The sequence shown here is derived from an EMBL/GenBank/DDBJ whole genome shotgun (WGS) entry which is preliminary data.</text>
</comment>
<evidence type="ECO:0000259" key="2">
    <source>
        <dbReference type="PROSITE" id="PS51671"/>
    </source>
</evidence>
<dbReference type="AlphaFoldDB" id="A0A2G3DZE9"/>
<comment type="similarity">
    <text evidence="1">Belongs to the UPF0735 family.</text>
</comment>
<dbReference type="RefSeq" id="WP_051637957.1">
    <property type="nucleotide sequence ID" value="NZ_JANSWH010000040.1"/>
</dbReference>
<dbReference type="SUPFAM" id="SSF55021">
    <property type="entry name" value="ACT-like"/>
    <property type="match status" value="1"/>
</dbReference>
<dbReference type="EMBL" id="PDYG01000135">
    <property type="protein sequence ID" value="PHU36260.1"/>
    <property type="molecule type" value="Genomic_DNA"/>
</dbReference>
<dbReference type="PIRSF" id="PIRSF025624">
    <property type="entry name" value="ACT_PheB"/>
    <property type="match status" value="1"/>
</dbReference>
<evidence type="ECO:0000313" key="4">
    <source>
        <dbReference type="Proteomes" id="UP000224563"/>
    </source>
</evidence>
<reference evidence="3 4" key="1">
    <citation type="submission" date="2017-10" db="EMBL/GenBank/DDBJ databases">
        <title>Resolving the taxonomy of Roseburia spp., Eubacterium rectale and Agathobacter spp. through phylogenomic analysis.</title>
        <authorList>
            <person name="Sheridan P.O."/>
            <person name="Walker A.W."/>
            <person name="Duncan S.H."/>
            <person name="Scott K.P."/>
            <person name="Toole P.W.O."/>
            <person name="Luis P."/>
            <person name="Flint H.J."/>
        </authorList>
    </citation>
    <scope>NUCLEOTIDE SEQUENCE [LARGE SCALE GENOMIC DNA]</scope>
    <source>
        <strain evidence="3 4">JK623</strain>
    </source>
</reference>
<dbReference type="Gene3D" id="3.30.70.260">
    <property type="match status" value="1"/>
</dbReference>
<feature type="domain" description="ACT" evidence="2">
    <location>
        <begin position="78"/>
        <end position="153"/>
    </location>
</feature>